<evidence type="ECO:0000313" key="1">
    <source>
        <dbReference type="EMBL" id="GAT55439.1"/>
    </source>
</evidence>
<proteinExistence type="predicted"/>
<accession>A0ABQ0LWJ6</accession>
<evidence type="ECO:0000313" key="2">
    <source>
        <dbReference type="Proteomes" id="UP000815677"/>
    </source>
</evidence>
<dbReference type="Proteomes" id="UP000815677">
    <property type="component" value="Unassembled WGS sequence"/>
</dbReference>
<organism evidence="1 2">
    <name type="scientific">Mycena chlorophos</name>
    <name type="common">Agaric fungus</name>
    <name type="synonym">Agaricus chlorophos</name>
    <dbReference type="NCBI Taxonomy" id="658473"/>
    <lineage>
        <taxon>Eukaryota</taxon>
        <taxon>Fungi</taxon>
        <taxon>Dikarya</taxon>
        <taxon>Basidiomycota</taxon>
        <taxon>Agaricomycotina</taxon>
        <taxon>Agaricomycetes</taxon>
        <taxon>Agaricomycetidae</taxon>
        <taxon>Agaricales</taxon>
        <taxon>Marasmiineae</taxon>
        <taxon>Mycenaceae</taxon>
        <taxon>Mycena</taxon>
    </lineage>
</organism>
<protein>
    <submittedName>
        <fullName evidence="1">Uncharacterized protein</fullName>
    </submittedName>
</protein>
<sequence>MSSTAFHQLAISLDLPNFVELLLDCPKAYNTAAIMQWILVPENARRLHTLHLLRLETVRDPRFFVAFNNLAVLALDFTPLAGLSKAYWNALVHSPALSALTDLCLVHIEPQDAQGLIVQRNAAGHQMLRELQLIFPAQLALRGK</sequence>
<gene>
    <name evidence="1" type="ORF">MCHLO_12213</name>
</gene>
<dbReference type="EMBL" id="DF849016">
    <property type="protein sequence ID" value="GAT55439.1"/>
    <property type="molecule type" value="Genomic_DNA"/>
</dbReference>
<reference evidence="1" key="1">
    <citation type="submission" date="2014-09" db="EMBL/GenBank/DDBJ databases">
        <title>Genome sequence of the luminous mushroom Mycena chlorophos for searching fungal bioluminescence genes.</title>
        <authorList>
            <person name="Tanaka Y."/>
            <person name="Kasuga D."/>
            <person name="Oba Y."/>
            <person name="Hase S."/>
            <person name="Sato K."/>
            <person name="Oba Y."/>
            <person name="Sakakibara Y."/>
        </authorList>
    </citation>
    <scope>NUCLEOTIDE SEQUENCE</scope>
</reference>
<name>A0ABQ0LWJ6_MYCCL</name>
<keyword evidence="2" id="KW-1185">Reference proteome</keyword>